<dbReference type="PROSITE" id="PS01124">
    <property type="entry name" value="HTH_ARAC_FAMILY_2"/>
    <property type="match status" value="1"/>
</dbReference>
<dbReference type="SMART" id="SM00342">
    <property type="entry name" value="HTH_ARAC"/>
    <property type="match status" value="1"/>
</dbReference>
<dbReference type="GO" id="GO:0003700">
    <property type="term" value="F:DNA-binding transcription factor activity"/>
    <property type="evidence" value="ECO:0007669"/>
    <property type="project" value="InterPro"/>
</dbReference>
<dbReference type="InterPro" id="IPR046532">
    <property type="entry name" value="DUF6597"/>
</dbReference>
<proteinExistence type="predicted"/>
<dbReference type="PRINTS" id="PR00032">
    <property type="entry name" value="HTHARAC"/>
</dbReference>
<feature type="domain" description="HTH araC/xylS-type" evidence="4">
    <location>
        <begin position="179"/>
        <end position="263"/>
    </location>
</feature>
<dbReference type="InterPro" id="IPR018062">
    <property type="entry name" value="HTH_AraC-typ_CS"/>
</dbReference>
<dbReference type="SUPFAM" id="SSF46689">
    <property type="entry name" value="Homeodomain-like"/>
    <property type="match status" value="1"/>
</dbReference>
<dbReference type="RefSeq" id="WP_188694897.1">
    <property type="nucleotide sequence ID" value="NZ_BMLS01000003.1"/>
</dbReference>
<dbReference type="PANTHER" id="PTHR46796:SF13">
    <property type="entry name" value="HTH-TYPE TRANSCRIPTIONAL ACTIVATOR RHAS"/>
    <property type="match status" value="1"/>
</dbReference>
<protein>
    <recommendedName>
        <fullName evidence="4">HTH araC/xylS-type domain-containing protein</fullName>
    </recommendedName>
</protein>
<organism evidence="5 6">
    <name type="scientific">Bowmanella pacifica</name>
    <dbReference type="NCBI Taxonomy" id="502051"/>
    <lineage>
        <taxon>Bacteria</taxon>
        <taxon>Pseudomonadati</taxon>
        <taxon>Pseudomonadota</taxon>
        <taxon>Gammaproteobacteria</taxon>
        <taxon>Alteromonadales</taxon>
        <taxon>Alteromonadaceae</taxon>
        <taxon>Bowmanella</taxon>
    </lineage>
</organism>
<accession>A0A918DJW7</accession>
<dbReference type="AlphaFoldDB" id="A0A918DJW7"/>
<evidence type="ECO:0000256" key="3">
    <source>
        <dbReference type="ARBA" id="ARBA00023163"/>
    </source>
</evidence>
<gene>
    <name evidence="5" type="ORF">GCM10010982_22710</name>
</gene>
<keyword evidence="1" id="KW-0805">Transcription regulation</keyword>
<dbReference type="Pfam" id="PF12833">
    <property type="entry name" value="HTH_18"/>
    <property type="match status" value="1"/>
</dbReference>
<evidence type="ECO:0000313" key="5">
    <source>
        <dbReference type="EMBL" id="GGO70072.1"/>
    </source>
</evidence>
<evidence type="ECO:0000259" key="4">
    <source>
        <dbReference type="PROSITE" id="PS01124"/>
    </source>
</evidence>
<dbReference type="PANTHER" id="PTHR46796">
    <property type="entry name" value="HTH-TYPE TRANSCRIPTIONAL ACTIVATOR RHAS-RELATED"/>
    <property type="match status" value="1"/>
</dbReference>
<evidence type="ECO:0000256" key="2">
    <source>
        <dbReference type="ARBA" id="ARBA00023125"/>
    </source>
</evidence>
<comment type="caution">
    <text evidence="5">The sequence shown here is derived from an EMBL/GenBank/DDBJ whole genome shotgun (WGS) entry which is preliminary data.</text>
</comment>
<dbReference type="InterPro" id="IPR018060">
    <property type="entry name" value="HTH_AraC"/>
</dbReference>
<dbReference type="InterPro" id="IPR009057">
    <property type="entry name" value="Homeodomain-like_sf"/>
</dbReference>
<keyword evidence="2" id="KW-0238">DNA-binding</keyword>
<evidence type="ECO:0000313" key="6">
    <source>
        <dbReference type="Proteomes" id="UP000606935"/>
    </source>
</evidence>
<dbReference type="GO" id="GO:0043565">
    <property type="term" value="F:sequence-specific DNA binding"/>
    <property type="evidence" value="ECO:0007669"/>
    <property type="project" value="InterPro"/>
</dbReference>
<dbReference type="Pfam" id="PF20240">
    <property type="entry name" value="DUF6597"/>
    <property type="match status" value="1"/>
</dbReference>
<dbReference type="InterPro" id="IPR050204">
    <property type="entry name" value="AraC_XylS_family_regulators"/>
</dbReference>
<dbReference type="Gene3D" id="1.10.10.60">
    <property type="entry name" value="Homeodomain-like"/>
    <property type="match status" value="1"/>
</dbReference>
<evidence type="ECO:0000256" key="1">
    <source>
        <dbReference type="ARBA" id="ARBA00023015"/>
    </source>
</evidence>
<sequence length="267" mass="30172">MHKLAHMGFRLHMPCPALADYISCYWSIQTMHCDLAAEAEFMHPEGGTGLIFNFAEPMQFNEQWMSADCLVNGPTRKTTRLKVKGKIDALGVRFKPGKGMALFAMPLAEVIDVQASARDVLPHLPTSQLAERLAPLAPLARIQILEQQLQRLLCLDLGAQHSFDEAVSRIQLADGQHPIQHLFESIGLGQRQLERQFSRWLGMSPKQFSRLQRIRLARDLLKAPKHTASLTDLALQAGYYDQAHFIHEFKQVVGLTPGQYQKRKQVI</sequence>
<name>A0A918DJW7_9ALTE</name>
<dbReference type="Proteomes" id="UP000606935">
    <property type="component" value="Unassembled WGS sequence"/>
</dbReference>
<reference evidence="5" key="1">
    <citation type="journal article" date="2014" name="Int. J. Syst. Evol. Microbiol.">
        <title>Complete genome sequence of Corynebacterium casei LMG S-19264T (=DSM 44701T), isolated from a smear-ripened cheese.</title>
        <authorList>
            <consortium name="US DOE Joint Genome Institute (JGI-PGF)"/>
            <person name="Walter F."/>
            <person name="Albersmeier A."/>
            <person name="Kalinowski J."/>
            <person name="Ruckert C."/>
        </authorList>
    </citation>
    <scope>NUCLEOTIDE SEQUENCE</scope>
    <source>
        <strain evidence="5">CGMCC 1.7086</strain>
    </source>
</reference>
<dbReference type="EMBL" id="BMLS01000003">
    <property type="protein sequence ID" value="GGO70072.1"/>
    <property type="molecule type" value="Genomic_DNA"/>
</dbReference>
<keyword evidence="6" id="KW-1185">Reference proteome</keyword>
<reference evidence="5" key="2">
    <citation type="submission" date="2020-09" db="EMBL/GenBank/DDBJ databases">
        <authorList>
            <person name="Sun Q."/>
            <person name="Zhou Y."/>
        </authorList>
    </citation>
    <scope>NUCLEOTIDE SEQUENCE</scope>
    <source>
        <strain evidence="5">CGMCC 1.7086</strain>
    </source>
</reference>
<keyword evidence="3" id="KW-0804">Transcription</keyword>
<dbReference type="InterPro" id="IPR020449">
    <property type="entry name" value="Tscrpt_reg_AraC-type_HTH"/>
</dbReference>
<dbReference type="PROSITE" id="PS00041">
    <property type="entry name" value="HTH_ARAC_FAMILY_1"/>
    <property type="match status" value="1"/>
</dbReference>